<feature type="region of interest" description="Disordered" evidence="1">
    <location>
        <begin position="50"/>
        <end position="129"/>
    </location>
</feature>
<dbReference type="OrthoDB" id="1801558at2759"/>
<reference evidence="2 3" key="1">
    <citation type="submission" date="2019-05" db="EMBL/GenBank/DDBJ databases">
        <title>Mikania micrantha, genome provides insights into the molecular mechanism of rapid growth.</title>
        <authorList>
            <person name="Liu B."/>
        </authorList>
    </citation>
    <scope>NUCLEOTIDE SEQUENCE [LARGE SCALE GENOMIC DNA]</scope>
    <source>
        <strain evidence="2">NLD-2019</strain>
        <tissue evidence="2">Leaf</tissue>
    </source>
</reference>
<feature type="compositionally biased region" description="Low complexity" evidence="1">
    <location>
        <begin position="55"/>
        <end position="79"/>
    </location>
</feature>
<feature type="compositionally biased region" description="Basic and acidic residues" evidence="1">
    <location>
        <begin position="377"/>
        <end position="386"/>
    </location>
</feature>
<feature type="compositionally biased region" description="Low complexity" evidence="1">
    <location>
        <begin position="423"/>
        <end position="433"/>
    </location>
</feature>
<keyword evidence="3" id="KW-1185">Reference proteome</keyword>
<dbReference type="EMBL" id="SZYD01000007">
    <property type="protein sequence ID" value="KAD5802649.1"/>
    <property type="molecule type" value="Genomic_DNA"/>
</dbReference>
<gene>
    <name evidence="2" type="ORF">E3N88_14009</name>
</gene>
<feature type="compositionally biased region" description="Acidic residues" evidence="1">
    <location>
        <begin position="387"/>
        <end position="397"/>
    </location>
</feature>
<feature type="compositionally biased region" description="Acidic residues" evidence="1">
    <location>
        <begin position="350"/>
        <end position="376"/>
    </location>
</feature>
<feature type="compositionally biased region" description="Pro residues" evidence="1">
    <location>
        <begin position="157"/>
        <end position="216"/>
    </location>
</feature>
<sequence length="856" mass="95850">MRDDIFGYMKMNKRGKKQYTGQRPLIKFGRFVGDGVDEDMPGTPVAIVAEEHDTQATSSKAKASEATKAAADVSSSSSSEDFIPEGPPLTRQEREDVQDVDYTPTPESSPKKKRQKTMARKAKDPRLQSILSSLSFSSATAVMTQAPVKPTLVTKPPSSPHITKPPSPPHVTLPPSPPHVTLPPSPSLVTKPPSPPLVTQPPPPPQPSQPIKPQQPKPTSKPSKTKLIIRVPSTRPSVTIPPQTKTKTKSHSPHSGSSKGKSPLRSDSPYEPEHVPVDLIGLQERVYQLERDAEIKDKMIMNLREGKIKICSHLNKCKGKVKAHARFIKILLLENHKMQKDIKRLKGEEVSESEDEVMDVSDDSDDSDDDDDGNDEQDQKKDKDEKDDKDDKDDQGDKDDKDGDDKDKDQGPPDDKDQGGDSGNPSSSGKPSGLYDDLFGDIPDDILFGDCVQPDETTGAGLDSFFDDLPDSFDFGSPSDQKGNQAKSSTGASVEEEPENIILGNVSDDPYIDYFYAYKYIDALGNEITSLNEVIDSWFDRKKNWTPAPPVDKAAWFKEVGDQNPEHTFISDDRNLFAVRNDRSNICCWMYDKPRDLYLVKRMSGKVEFYKKPKDFCSLPKVDIRSIDKAMFFNPSKDSQADLFAKFIKDQCEKNFPVMRTAKGRRFVSSCIIDPKTKKPWVYYRYPPPHVVQAVPVSPRVPDNSLANFLSWYFDDLNLAAVILRNIDDVDDIDMILDPMDLLKYGKDDMMKLHNSPIRVYSGNDELAKPFTRVVAYAMKLKLYAGAGPHKVTLPKHTRIPKELFLLFSGHSLNHHSMIKEICQFIKSKHQIYVEKSPSDFGICSQRITLQEAAKV</sequence>
<feature type="compositionally biased region" description="Basic and acidic residues" evidence="1">
    <location>
        <begin position="398"/>
        <end position="419"/>
    </location>
</feature>
<evidence type="ECO:0000313" key="3">
    <source>
        <dbReference type="Proteomes" id="UP000326396"/>
    </source>
</evidence>
<dbReference type="AlphaFoldDB" id="A0A5N6P090"/>
<accession>A0A5N6P090</accession>
<feature type="compositionally biased region" description="Basic residues" evidence="1">
    <location>
        <begin position="111"/>
        <end position="120"/>
    </location>
</feature>
<protein>
    <submittedName>
        <fullName evidence="2">Uncharacterized protein</fullName>
    </submittedName>
</protein>
<evidence type="ECO:0000256" key="1">
    <source>
        <dbReference type="SAM" id="MobiDB-lite"/>
    </source>
</evidence>
<organism evidence="2 3">
    <name type="scientific">Mikania micrantha</name>
    <name type="common">bitter vine</name>
    <dbReference type="NCBI Taxonomy" id="192012"/>
    <lineage>
        <taxon>Eukaryota</taxon>
        <taxon>Viridiplantae</taxon>
        <taxon>Streptophyta</taxon>
        <taxon>Embryophyta</taxon>
        <taxon>Tracheophyta</taxon>
        <taxon>Spermatophyta</taxon>
        <taxon>Magnoliopsida</taxon>
        <taxon>eudicotyledons</taxon>
        <taxon>Gunneridae</taxon>
        <taxon>Pentapetalae</taxon>
        <taxon>asterids</taxon>
        <taxon>campanulids</taxon>
        <taxon>Asterales</taxon>
        <taxon>Asteraceae</taxon>
        <taxon>Asteroideae</taxon>
        <taxon>Heliantheae alliance</taxon>
        <taxon>Eupatorieae</taxon>
        <taxon>Mikania</taxon>
    </lineage>
</organism>
<feature type="region of interest" description="Disordered" evidence="1">
    <location>
        <begin position="459"/>
        <end position="496"/>
    </location>
</feature>
<name>A0A5N6P090_9ASTR</name>
<comment type="caution">
    <text evidence="2">The sequence shown here is derived from an EMBL/GenBank/DDBJ whole genome shotgun (WGS) entry which is preliminary data.</text>
</comment>
<feature type="compositionally biased region" description="Polar residues" evidence="1">
    <location>
        <begin position="481"/>
        <end position="492"/>
    </location>
</feature>
<proteinExistence type="predicted"/>
<feature type="region of interest" description="Disordered" evidence="1">
    <location>
        <begin position="146"/>
        <end position="273"/>
    </location>
</feature>
<evidence type="ECO:0000313" key="2">
    <source>
        <dbReference type="EMBL" id="KAD5802649.1"/>
    </source>
</evidence>
<feature type="compositionally biased region" description="Low complexity" evidence="1">
    <location>
        <begin position="217"/>
        <end position="226"/>
    </location>
</feature>
<feature type="region of interest" description="Disordered" evidence="1">
    <location>
        <begin position="345"/>
        <end position="438"/>
    </location>
</feature>
<feature type="compositionally biased region" description="Polar residues" evidence="1">
    <location>
        <begin position="234"/>
        <end position="244"/>
    </location>
</feature>
<dbReference type="PRINTS" id="PR01217">
    <property type="entry name" value="PRICHEXTENSN"/>
</dbReference>
<feature type="compositionally biased region" description="Low complexity" evidence="1">
    <location>
        <begin position="253"/>
        <end position="263"/>
    </location>
</feature>
<dbReference type="Proteomes" id="UP000326396">
    <property type="component" value="Linkage Group LG15"/>
</dbReference>